<proteinExistence type="predicted"/>
<dbReference type="AlphaFoldDB" id="A0A0E9XEV3"/>
<organism evidence="1">
    <name type="scientific">Anguilla anguilla</name>
    <name type="common">European freshwater eel</name>
    <name type="synonym">Muraena anguilla</name>
    <dbReference type="NCBI Taxonomy" id="7936"/>
    <lineage>
        <taxon>Eukaryota</taxon>
        <taxon>Metazoa</taxon>
        <taxon>Chordata</taxon>
        <taxon>Craniata</taxon>
        <taxon>Vertebrata</taxon>
        <taxon>Euteleostomi</taxon>
        <taxon>Actinopterygii</taxon>
        <taxon>Neopterygii</taxon>
        <taxon>Teleostei</taxon>
        <taxon>Anguilliformes</taxon>
        <taxon>Anguillidae</taxon>
        <taxon>Anguilla</taxon>
    </lineage>
</organism>
<evidence type="ECO:0000313" key="1">
    <source>
        <dbReference type="EMBL" id="JAI00366.1"/>
    </source>
</evidence>
<sequence>MKSKKAGNFFPFTDHDFVTNYLKGHYHVHEN</sequence>
<name>A0A0E9XEV3_ANGAN</name>
<reference evidence="1" key="1">
    <citation type="submission" date="2014-11" db="EMBL/GenBank/DDBJ databases">
        <authorList>
            <person name="Amaro Gonzalez C."/>
        </authorList>
    </citation>
    <scope>NUCLEOTIDE SEQUENCE</scope>
</reference>
<dbReference type="EMBL" id="GBXM01008212">
    <property type="protein sequence ID" value="JAI00366.1"/>
    <property type="molecule type" value="Transcribed_RNA"/>
</dbReference>
<reference evidence="1" key="2">
    <citation type="journal article" date="2015" name="Fish Shellfish Immunol.">
        <title>Early steps in the European eel (Anguilla anguilla)-Vibrio vulnificus interaction in the gills: Role of the RtxA13 toxin.</title>
        <authorList>
            <person name="Callol A."/>
            <person name="Pajuelo D."/>
            <person name="Ebbesson L."/>
            <person name="Teles M."/>
            <person name="MacKenzie S."/>
            <person name="Amaro C."/>
        </authorList>
    </citation>
    <scope>NUCLEOTIDE SEQUENCE</scope>
</reference>
<accession>A0A0E9XEV3</accession>
<protein>
    <submittedName>
        <fullName evidence="1">Uncharacterized protein</fullName>
    </submittedName>
</protein>